<accession>A0A5N4A0P5</accession>
<name>A0A5N4A0P5_PHOPY</name>
<sequence length="122" mass="14061">MIADGITKFCEWGFPITRGDIRLLDKFPGPEWFYKFLQRQNILTERFAQNIKRCRANISKEIITEYFQNLEESLDGVEPTHIVNYDETNLTDDPGSKRVERIMDVSKSSTSVMMAITAAGHL</sequence>
<keyword evidence="2" id="KW-1185">Reference proteome</keyword>
<protein>
    <recommendedName>
        <fullName evidence="3">DDE-1 domain-containing protein</fullName>
    </recommendedName>
</protein>
<dbReference type="InParanoid" id="A0A5N4A0P5"/>
<evidence type="ECO:0000313" key="1">
    <source>
        <dbReference type="EMBL" id="KAB0790890.1"/>
    </source>
</evidence>
<dbReference type="EMBL" id="VVIM01000070">
    <property type="protein sequence ID" value="KAB0790890.1"/>
    <property type="molecule type" value="Genomic_DNA"/>
</dbReference>
<evidence type="ECO:0000313" key="2">
    <source>
        <dbReference type="Proteomes" id="UP000327044"/>
    </source>
</evidence>
<organism evidence="1 2">
    <name type="scientific">Photinus pyralis</name>
    <name type="common">Common eastern firefly</name>
    <name type="synonym">Lampyris pyralis</name>
    <dbReference type="NCBI Taxonomy" id="7054"/>
    <lineage>
        <taxon>Eukaryota</taxon>
        <taxon>Metazoa</taxon>
        <taxon>Ecdysozoa</taxon>
        <taxon>Arthropoda</taxon>
        <taxon>Hexapoda</taxon>
        <taxon>Insecta</taxon>
        <taxon>Pterygota</taxon>
        <taxon>Neoptera</taxon>
        <taxon>Endopterygota</taxon>
        <taxon>Coleoptera</taxon>
        <taxon>Polyphaga</taxon>
        <taxon>Elateriformia</taxon>
        <taxon>Elateroidea</taxon>
        <taxon>Lampyridae</taxon>
        <taxon>Lampyrinae</taxon>
        <taxon>Photinus</taxon>
    </lineage>
</organism>
<reference evidence="1 2" key="1">
    <citation type="journal article" date="2018" name="Elife">
        <title>Firefly genomes illuminate parallel origins of bioluminescence in beetles.</title>
        <authorList>
            <person name="Fallon T.R."/>
            <person name="Lower S.E."/>
            <person name="Chang C.H."/>
            <person name="Bessho-Uehara M."/>
            <person name="Martin G.J."/>
            <person name="Bewick A.J."/>
            <person name="Behringer M."/>
            <person name="Debat H.J."/>
            <person name="Wong I."/>
            <person name="Day J.C."/>
            <person name="Suvorov A."/>
            <person name="Silva C.J."/>
            <person name="Stanger-Hall K.F."/>
            <person name="Hall D.W."/>
            <person name="Schmitz R.J."/>
            <person name="Nelson D.R."/>
            <person name="Lewis S.M."/>
            <person name="Shigenobu S."/>
            <person name="Bybee S.M."/>
            <person name="Larracuente A.M."/>
            <person name="Oba Y."/>
            <person name="Weng J.K."/>
        </authorList>
    </citation>
    <scope>NUCLEOTIDE SEQUENCE [LARGE SCALE GENOMIC DNA]</scope>
    <source>
        <strain evidence="1">1611_PpyrPB1</strain>
        <tissue evidence="1">Whole body</tissue>
    </source>
</reference>
<comment type="caution">
    <text evidence="1">The sequence shown here is derived from an EMBL/GenBank/DDBJ whole genome shotgun (WGS) entry which is preliminary data.</text>
</comment>
<proteinExistence type="predicted"/>
<evidence type="ECO:0008006" key="3">
    <source>
        <dbReference type="Google" id="ProtNLM"/>
    </source>
</evidence>
<dbReference type="AlphaFoldDB" id="A0A5N4A0P5"/>
<gene>
    <name evidence="1" type="ORF">PPYR_03747</name>
</gene>
<dbReference type="Proteomes" id="UP000327044">
    <property type="component" value="Unassembled WGS sequence"/>
</dbReference>